<sequence length="1140" mass="129258">MPITVSVILQFGFLIFLANYLAFCSAAGRHSPKSRDDRTHRNHQRNARQHNDEQHHQKNAKSHDEKHQRENDKAHGAAVSHHDKVHGNDNKHGKGKHGANELGQSVKTKRHIENSTNGKEANKQRANEEHKEVSLQSCDQLGRHFFSQCFEISSKTGQCHSNELPMRIKDCLHLKKFINTNLHTLVEAPNGGVETHTHNPAAAAAVHANGEHVGAFVTAKNVMCCTVSTENALHHAIQMINNRLMVAHELALYRFAHQIPVDDPEREATVLKHVGNQANAAGIDAEFAVNFLLAQMEANKMIQRGYIDRWNSDHSFESKYVPDFEKEIQPKFSYATNALILALIPLVDAGHQMHNDQNCVEHVEDVLESMEHLRASELEPNGKEAMEKAVKAICEKISTNEGQSNAEDHSKSKKRKHSDKHKMEEEKHGEEKESRPTKRTRKANAEESKSPAGENRRNNRRENDVHSQTTKEQTKKESPRKRENAKNDEHKKSAQNRNVRKGKKQSEESWEDDIEKVTKKSPRKIEEVSDTSIMITRGEKSRGTNGKDKMSPENKKTGKESDTKVKSPRKSPRRIEVSDRSVLIKMEDLISDEKEHLTSSERNETDAYSKRQVKKSPFKNKMTTENEPQNKSKSPAEEQKRSAVAAIDKSFDVRFDSEEENPRKALSTETIRNLSLISRDASIPMSSRNLSADQHETERKDSLVVHRNRRIKDNERAKSTESDENLQNIGLSRDDKSTADEANDQSKVGSWSMEKTENRRNRRVQQNEESRQNSNISLHSPSRLLTGISTEHGEEQRQQSEEEAIESTRKSRFAMPNASQEGHQSKNSNEKEEKDHYENIREGINEKNYEHLKSEEFHHIELEPDAESIVIHTPGGEKPVKIKLSRKPVKGNEIIAKEENENVRNAEKEAQQQNGEQSNEIRFKDEAEEEGKASKNKFKLKKAISSISAEEKNESHQNDEMMDEKMEKQSEEATEKATKKKFSMKKVVGSVESVRNDDMLTNGADIENETEKQNGESLRISPKNKFKIKKAVSSASVAEEENNAQIDEAKMGEQSGESTKKSQKNRFKMKRVGSEVNNMAEGQSEEHLQSPPIDKSNEYVGAPEKISAEFSGKSAGVNEAITDHSASFENYGGQTENDKK</sequence>
<feature type="region of interest" description="Disordered" evidence="5">
    <location>
        <begin position="28"/>
        <end position="128"/>
    </location>
</feature>
<feature type="compositionally biased region" description="Basic and acidic residues" evidence="5">
    <location>
        <begin position="537"/>
        <end position="565"/>
    </location>
</feature>
<feature type="compositionally biased region" description="Basic and acidic residues" evidence="5">
    <location>
        <begin position="949"/>
        <end position="977"/>
    </location>
</feature>
<dbReference type="InterPro" id="IPR051331">
    <property type="entry name" value="Chorismate_mutase-related"/>
</dbReference>
<feature type="domain" description="Chorismate mutase" evidence="7">
    <location>
        <begin position="216"/>
        <end position="307"/>
    </location>
</feature>
<feature type="compositionally biased region" description="Basic and acidic residues" evidence="5">
    <location>
        <begin position="791"/>
        <end position="800"/>
    </location>
</feature>
<feature type="compositionally biased region" description="Basic and acidic residues" evidence="5">
    <location>
        <begin position="828"/>
        <end position="839"/>
    </location>
</feature>
<gene>
    <name evidence="8" type="ORF">niasHT_005827</name>
</gene>
<evidence type="ECO:0000256" key="5">
    <source>
        <dbReference type="SAM" id="MobiDB-lite"/>
    </source>
</evidence>
<dbReference type="Pfam" id="PF01817">
    <property type="entry name" value="CM_2"/>
    <property type="match status" value="1"/>
</dbReference>
<dbReference type="Proteomes" id="UP001620626">
    <property type="component" value="Unassembled WGS sequence"/>
</dbReference>
<dbReference type="GO" id="GO:0004106">
    <property type="term" value="F:chorismate mutase activity"/>
    <property type="evidence" value="ECO:0007669"/>
    <property type="project" value="UniProtKB-EC"/>
</dbReference>
<feature type="compositionally biased region" description="Basic and acidic residues" evidence="5">
    <location>
        <begin position="919"/>
        <end position="933"/>
    </location>
</feature>
<organism evidence="8 9">
    <name type="scientific">Heterodera trifolii</name>
    <dbReference type="NCBI Taxonomy" id="157864"/>
    <lineage>
        <taxon>Eukaryota</taxon>
        <taxon>Metazoa</taxon>
        <taxon>Ecdysozoa</taxon>
        <taxon>Nematoda</taxon>
        <taxon>Chromadorea</taxon>
        <taxon>Rhabditida</taxon>
        <taxon>Tylenchina</taxon>
        <taxon>Tylenchomorpha</taxon>
        <taxon>Tylenchoidea</taxon>
        <taxon>Heteroderidae</taxon>
        <taxon>Heteroderinae</taxon>
        <taxon>Heterodera</taxon>
    </lineage>
</organism>
<name>A0ABD2LQ77_9BILA</name>
<feature type="compositionally biased region" description="Basic and acidic residues" evidence="5">
    <location>
        <begin position="443"/>
        <end position="465"/>
    </location>
</feature>
<dbReference type="EMBL" id="JBICBT010000325">
    <property type="protein sequence ID" value="KAL3117392.1"/>
    <property type="molecule type" value="Genomic_DNA"/>
</dbReference>
<feature type="compositionally biased region" description="Polar residues" evidence="5">
    <location>
        <begin position="817"/>
        <end position="827"/>
    </location>
</feature>
<dbReference type="InterPro" id="IPR036263">
    <property type="entry name" value="Chorismate_II_sf"/>
</dbReference>
<keyword evidence="9" id="KW-1185">Reference proteome</keyword>
<dbReference type="Gene3D" id="1.20.59.10">
    <property type="entry name" value="Chorismate mutase"/>
    <property type="match status" value="1"/>
</dbReference>
<keyword evidence="4" id="KW-0413">Isomerase</keyword>
<feature type="compositionally biased region" description="Basic and acidic residues" evidence="5">
    <location>
        <begin position="711"/>
        <end position="721"/>
    </location>
</feature>
<dbReference type="GO" id="GO:0046417">
    <property type="term" value="P:chorismate metabolic process"/>
    <property type="evidence" value="ECO:0007669"/>
    <property type="project" value="UniProtKB-ARBA"/>
</dbReference>
<evidence type="ECO:0000313" key="9">
    <source>
        <dbReference type="Proteomes" id="UP001620626"/>
    </source>
</evidence>
<feature type="compositionally biased region" description="Basic and acidic residues" evidence="5">
    <location>
        <begin position="622"/>
        <end position="641"/>
    </location>
</feature>
<feature type="compositionally biased region" description="Basic and acidic residues" evidence="5">
    <location>
        <begin position="585"/>
        <end position="609"/>
    </location>
</feature>
<evidence type="ECO:0000256" key="4">
    <source>
        <dbReference type="ARBA" id="ARBA00023235"/>
    </source>
</evidence>
<dbReference type="SMART" id="SM00830">
    <property type="entry name" value="CM_2"/>
    <property type="match status" value="1"/>
</dbReference>
<feature type="compositionally biased region" description="Basic residues" evidence="5">
    <location>
        <begin position="1061"/>
        <end position="1071"/>
    </location>
</feature>
<dbReference type="SUPFAM" id="SSF48600">
    <property type="entry name" value="Chorismate mutase II"/>
    <property type="match status" value="1"/>
</dbReference>
<feature type="chain" id="PRO_5044884401" description="chorismate mutase" evidence="6">
    <location>
        <begin position="27"/>
        <end position="1140"/>
    </location>
</feature>
<dbReference type="PANTHER" id="PTHR38041:SF2">
    <property type="entry name" value="SECRETED CHORISMATE MUTASE"/>
    <property type="match status" value="1"/>
</dbReference>
<dbReference type="EC" id="5.4.99.5" evidence="2"/>
<proteinExistence type="predicted"/>
<dbReference type="NCBIfam" id="TIGR01806">
    <property type="entry name" value="CM_mono2"/>
    <property type="match status" value="1"/>
</dbReference>
<feature type="compositionally biased region" description="Basic residues" evidence="5">
    <location>
        <begin position="411"/>
        <end position="420"/>
    </location>
</feature>
<dbReference type="InterPro" id="IPR008240">
    <property type="entry name" value="Chorismate_mutase_periplasmic"/>
</dbReference>
<comment type="caution">
    <text evidence="8">The sequence shown here is derived from an EMBL/GenBank/DDBJ whole genome shotgun (WGS) entry which is preliminary data.</text>
</comment>
<feature type="compositionally biased region" description="Basic and acidic residues" evidence="5">
    <location>
        <begin position="693"/>
        <end position="704"/>
    </location>
</feature>
<evidence type="ECO:0000256" key="3">
    <source>
        <dbReference type="ARBA" id="ARBA00022729"/>
    </source>
</evidence>
<feature type="compositionally biased region" description="Basic and acidic residues" evidence="5">
    <location>
        <begin position="895"/>
        <end position="910"/>
    </location>
</feature>
<feature type="compositionally biased region" description="Basic and acidic residues" evidence="5">
    <location>
        <begin position="649"/>
        <end position="663"/>
    </location>
</feature>
<evidence type="ECO:0000313" key="8">
    <source>
        <dbReference type="EMBL" id="KAL3117392.1"/>
    </source>
</evidence>
<feature type="region of interest" description="Disordered" evidence="5">
    <location>
        <begin position="893"/>
        <end position="1105"/>
    </location>
</feature>
<feature type="compositionally biased region" description="Basic and acidic residues" evidence="5">
    <location>
        <begin position="472"/>
        <end position="492"/>
    </location>
</feature>
<evidence type="ECO:0000256" key="6">
    <source>
        <dbReference type="SAM" id="SignalP"/>
    </source>
</evidence>
<feature type="region of interest" description="Disordered" evidence="5">
    <location>
        <begin position="398"/>
        <end position="839"/>
    </location>
</feature>
<reference evidence="8 9" key="1">
    <citation type="submission" date="2024-10" db="EMBL/GenBank/DDBJ databases">
        <authorList>
            <person name="Kim D."/>
        </authorList>
    </citation>
    <scope>NUCLEOTIDE SEQUENCE [LARGE SCALE GENOMIC DNA]</scope>
    <source>
        <strain evidence="8">BH-2024</strain>
    </source>
</reference>
<dbReference type="InterPro" id="IPR036979">
    <property type="entry name" value="CM_dom_sf"/>
</dbReference>
<protein>
    <recommendedName>
        <fullName evidence="2">chorismate mutase</fullName>
        <ecNumber evidence="2">5.4.99.5</ecNumber>
    </recommendedName>
</protein>
<evidence type="ECO:0000256" key="2">
    <source>
        <dbReference type="ARBA" id="ARBA00012404"/>
    </source>
</evidence>
<feature type="compositionally biased region" description="Basic and acidic residues" evidence="5">
    <location>
        <begin position="49"/>
        <end position="92"/>
    </location>
</feature>
<feature type="compositionally biased region" description="Polar residues" evidence="5">
    <location>
        <begin position="667"/>
        <end position="676"/>
    </location>
</feature>
<keyword evidence="3 6" id="KW-0732">Signal</keyword>
<feature type="compositionally biased region" description="Basic and acidic residues" evidence="5">
    <location>
        <begin position="421"/>
        <end position="436"/>
    </location>
</feature>
<evidence type="ECO:0000256" key="1">
    <source>
        <dbReference type="ARBA" id="ARBA00004817"/>
    </source>
</evidence>
<evidence type="ECO:0000259" key="7">
    <source>
        <dbReference type="PROSITE" id="PS51168"/>
    </source>
</evidence>
<feature type="compositionally biased region" description="Basic and acidic residues" evidence="5">
    <location>
        <begin position="515"/>
        <end position="527"/>
    </location>
</feature>
<comment type="pathway">
    <text evidence="1">Metabolic intermediate biosynthesis; prephenate biosynthesis; prephenate from chorismate: step 1/1.</text>
</comment>
<dbReference type="PANTHER" id="PTHR38041">
    <property type="entry name" value="CHORISMATE MUTASE"/>
    <property type="match status" value="1"/>
</dbReference>
<dbReference type="PROSITE" id="PS51168">
    <property type="entry name" value="CHORISMATE_MUT_2"/>
    <property type="match status" value="1"/>
</dbReference>
<feature type="compositionally biased region" description="Basic and acidic residues" evidence="5">
    <location>
        <begin position="754"/>
        <end position="771"/>
    </location>
</feature>
<dbReference type="AlphaFoldDB" id="A0ABD2LQ77"/>
<accession>A0ABD2LQ77</accession>
<dbReference type="InterPro" id="IPR002701">
    <property type="entry name" value="CM_II_prokaryot"/>
</dbReference>
<feature type="signal peptide" evidence="6">
    <location>
        <begin position="1"/>
        <end position="26"/>
    </location>
</feature>